<keyword evidence="3" id="KW-0862">Zinc</keyword>
<dbReference type="InterPro" id="IPR001138">
    <property type="entry name" value="Zn2Cys6_DnaBD"/>
</dbReference>
<evidence type="ECO:0000256" key="5">
    <source>
        <dbReference type="ARBA" id="ARBA00023125"/>
    </source>
</evidence>
<evidence type="ECO:0000313" key="11">
    <source>
        <dbReference type="Proteomes" id="UP000663853"/>
    </source>
</evidence>
<dbReference type="PROSITE" id="PS50048">
    <property type="entry name" value="ZN2_CY6_FUNGAL_2"/>
    <property type="match status" value="1"/>
</dbReference>
<dbReference type="GO" id="GO:0008270">
    <property type="term" value="F:zinc ion binding"/>
    <property type="evidence" value="ECO:0007669"/>
    <property type="project" value="InterPro"/>
</dbReference>
<keyword evidence="4" id="KW-0805">Transcription regulation</keyword>
<keyword evidence="6" id="KW-0804">Transcription</keyword>
<accession>A0A8H3DP64</accession>
<dbReference type="CDD" id="cd12148">
    <property type="entry name" value="fungal_TF_MHR"/>
    <property type="match status" value="1"/>
</dbReference>
<evidence type="ECO:0000256" key="7">
    <source>
        <dbReference type="ARBA" id="ARBA00023242"/>
    </source>
</evidence>
<dbReference type="InterPro" id="IPR036864">
    <property type="entry name" value="Zn2-C6_fun-type_DNA-bd_sf"/>
</dbReference>
<dbReference type="SMART" id="SM00066">
    <property type="entry name" value="GAL4"/>
    <property type="match status" value="1"/>
</dbReference>
<dbReference type="Proteomes" id="UP000663853">
    <property type="component" value="Unassembled WGS sequence"/>
</dbReference>
<feature type="region of interest" description="Disordered" evidence="8">
    <location>
        <begin position="81"/>
        <end position="100"/>
    </location>
</feature>
<dbReference type="Pfam" id="PF00172">
    <property type="entry name" value="Zn_clus"/>
    <property type="match status" value="1"/>
</dbReference>
<evidence type="ECO:0000259" key="9">
    <source>
        <dbReference type="PROSITE" id="PS50048"/>
    </source>
</evidence>
<dbReference type="GO" id="GO:0000981">
    <property type="term" value="F:DNA-binding transcription factor activity, RNA polymerase II-specific"/>
    <property type="evidence" value="ECO:0007669"/>
    <property type="project" value="InterPro"/>
</dbReference>
<feature type="domain" description="Zn(2)-C6 fungal-type" evidence="9">
    <location>
        <begin position="12"/>
        <end position="42"/>
    </location>
</feature>
<dbReference type="InterPro" id="IPR051615">
    <property type="entry name" value="Transcr_Regulatory_Elem"/>
</dbReference>
<dbReference type="GO" id="GO:0005634">
    <property type="term" value="C:nucleus"/>
    <property type="evidence" value="ECO:0007669"/>
    <property type="project" value="UniProtKB-SubCell"/>
</dbReference>
<evidence type="ECO:0000256" key="3">
    <source>
        <dbReference type="ARBA" id="ARBA00022833"/>
    </source>
</evidence>
<dbReference type="Gene3D" id="4.10.240.10">
    <property type="entry name" value="Zn(2)-C6 fungal-type DNA-binding domain"/>
    <property type="match status" value="1"/>
</dbReference>
<dbReference type="GO" id="GO:0006351">
    <property type="term" value="P:DNA-templated transcription"/>
    <property type="evidence" value="ECO:0007669"/>
    <property type="project" value="InterPro"/>
</dbReference>
<proteinExistence type="predicted"/>
<reference evidence="10" key="1">
    <citation type="submission" date="2021-01" db="EMBL/GenBank/DDBJ databases">
        <authorList>
            <person name="Kaushik A."/>
        </authorList>
    </citation>
    <scope>NUCLEOTIDE SEQUENCE</scope>
    <source>
        <strain evidence="10">AG6-10EEA</strain>
    </source>
</reference>
<evidence type="ECO:0000256" key="4">
    <source>
        <dbReference type="ARBA" id="ARBA00023015"/>
    </source>
</evidence>
<dbReference type="SUPFAM" id="SSF57701">
    <property type="entry name" value="Zn2/Cys6 DNA-binding domain"/>
    <property type="match status" value="1"/>
</dbReference>
<keyword evidence="7" id="KW-0539">Nucleus</keyword>
<dbReference type="Pfam" id="PF04082">
    <property type="entry name" value="Fungal_trans"/>
    <property type="match status" value="1"/>
</dbReference>
<dbReference type="PROSITE" id="PS00463">
    <property type="entry name" value="ZN2_CY6_FUNGAL_1"/>
    <property type="match status" value="1"/>
</dbReference>
<evidence type="ECO:0000256" key="6">
    <source>
        <dbReference type="ARBA" id="ARBA00023163"/>
    </source>
</evidence>
<evidence type="ECO:0000313" key="10">
    <source>
        <dbReference type="EMBL" id="CAE6534500.1"/>
    </source>
</evidence>
<protein>
    <recommendedName>
        <fullName evidence="9">Zn(2)-C6 fungal-type domain-containing protein</fullName>
    </recommendedName>
</protein>
<comment type="caution">
    <text evidence="10">The sequence shown here is derived from an EMBL/GenBank/DDBJ whole genome shotgun (WGS) entry which is preliminary data.</text>
</comment>
<dbReference type="PANTHER" id="PTHR31313">
    <property type="entry name" value="TY1 ENHANCER ACTIVATOR"/>
    <property type="match status" value="1"/>
</dbReference>
<keyword evidence="5" id="KW-0238">DNA-binding</keyword>
<evidence type="ECO:0000256" key="8">
    <source>
        <dbReference type="SAM" id="MobiDB-lite"/>
    </source>
</evidence>
<dbReference type="OrthoDB" id="3223806at2759"/>
<keyword evidence="2" id="KW-0479">Metal-binding</keyword>
<dbReference type="CDD" id="cd00067">
    <property type="entry name" value="GAL4"/>
    <property type="match status" value="1"/>
</dbReference>
<dbReference type="GO" id="GO:0003677">
    <property type="term" value="F:DNA binding"/>
    <property type="evidence" value="ECO:0007669"/>
    <property type="project" value="UniProtKB-KW"/>
</dbReference>
<organism evidence="10 11">
    <name type="scientific">Rhizoctonia solani</name>
    <dbReference type="NCBI Taxonomy" id="456999"/>
    <lineage>
        <taxon>Eukaryota</taxon>
        <taxon>Fungi</taxon>
        <taxon>Dikarya</taxon>
        <taxon>Basidiomycota</taxon>
        <taxon>Agaricomycotina</taxon>
        <taxon>Agaricomycetes</taxon>
        <taxon>Cantharellales</taxon>
        <taxon>Ceratobasidiaceae</taxon>
        <taxon>Rhizoctonia</taxon>
    </lineage>
</organism>
<dbReference type="InterPro" id="IPR007219">
    <property type="entry name" value="XnlR_reg_dom"/>
</dbReference>
<name>A0A8H3DP64_9AGAM</name>
<dbReference type="SMART" id="SM00906">
    <property type="entry name" value="Fungal_trans"/>
    <property type="match status" value="1"/>
</dbReference>
<evidence type="ECO:0000256" key="1">
    <source>
        <dbReference type="ARBA" id="ARBA00004123"/>
    </source>
</evidence>
<evidence type="ECO:0000256" key="2">
    <source>
        <dbReference type="ARBA" id="ARBA00022723"/>
    </source>
</evidence>
<sequence length="868" mass="95449">MTEPRVKKTALACDRCRQRKRKCDGRKPLCSACDEDGAECAYTANLKQRRPPQKSYVAALETRITLLEQILRSAELDDTSGSCLDTGTPQLGSDPPHQSSDTIIASPPTSITVIPPLTDDVADLLKSTLDPTSRKDTSEELELRMEGYETLLSLELEHKLLAQFWDWQRMHHPYVAPVPFLLSYAIHSELAYPGESIPSPPPPPPKFFAGTALNVPRACYVERTSDLPQFISPLLLYSMFAIAALFHGDSETSEIFYRHARRVLFEEAANPRVATIQALCLMATWELGHSRSPTAWALIGGAASLCIRLGMNVDATPLLKNGAMSQRLFEMRNFVFWSAFSAERFLAMCMGMHPLIDRHIISTPKHPTPTADILVYKDSTTYPKNTTWWSSSTLGLGDVLIQVAWDTVRDLVQMMDDLFDSVYTTSAPTRTPQDILELVTRNHLTIQKFTDDLPRWLRSIGAIKRKESGLVYIHLFIHLTSILTNRPFLSAHHASSPTTRQYRTLAFRIARASALQVSSLIRYIPLSAPCVTIPYVVYNACTILLLAPEDPAAMDGVMTGLLCLDGMDKAGYWVDSARDAARRVRALAKKWGVGLETSRRVLGLVSGSASKVQGPSMGNSDPPSTVWARPNMGTGSGTAHISPITSGTIQPVDLANTNKTDHFGVSEHTNPILESHDTTLPANIDALVSWALHEAEPTLDSTVIPEVQGQPSHLLGQQIRIPTYGPASLPTHFPYSISIQSQLLSQPTGYHPNSRSPEKHVAYATGHADPQHDMHLPHSHWHNIIPPTDPNLPFPPDPSACADLGSCFSYTVEHGQVPMFLDEVMDPYAGVAMDWVRDVRSNFPRHGSSASGLSGTVGGCFDDGYAGA</sequence>
<dbReference type="AlphaFoldDB" id="A0A8H3DP64"/>
<gene>
    <name evidence="10" type="ORF">RDB_LOCUS174765</name>
</gene>
<dbReference type="EMBL" id="CAJMXA010004098">
    <property type="protein sequence ID" value="CAE6534500.1"/>
    <property type="molecule type" value="Genomic_DNA"/>
</dbReference>
<comment type="subcellular location">
    <subcellularLocation>
        <location evidence="1">Nucleus</location>
    </subcellularLocation>
</comment>
<dbReference type="PANTHER" id="PTHR31313:SF81">
    <property type="entry name" value="TY1 ENHANCER ACTIVATOR"/>
    <property type="match status" value="1"/>
</dbReference>